<evidence type="ECO:0000313" key="10">
    <source>
        <dbReference type="EMBL" id="GHP12264.1"/>
    </source>
</evidence>
<dbReference type="InterPro" id="IPR018094">
    <property type="entry name" value="Thymidylate_kinase"/>
</dbReference>
<evidence type="ECO:0000256" key="6">
    <source>
        <dbReference type="ARBA" id="ARBA00022777"/>
    </source>
</evidence>
<evidence type="ECO:0000259" key="9">
    <source>
        <dbReference type="Pfam" id="PF02223"/>
    </source>
</evidence>
<evidence type="ECO:0000256" key="7">
    <source>
        <dbReference type="ARBA" id="ARBA00022840"/>
    </source>
</evidence>
<comment type="similarity">
    <text evidence="1">Belongs to the thymidylate kinase family.</text>
</comment>
<dbReference type="GO" id="GO:0006227">
    <property type="term" value="P:dUDP biosynthetic process"/>
    <property type="evidence" value="ECO:0007669"/>
    <property type="project" value="TreeGrafter"/>
</dbReference>
<dbReference type="InterPro" id="IPR039430">
    <property type="entry name" value="Thymidylate_kin-like_dom"/>
</dbReference>
<feature type="region of interest" description="Disordered" evidence="8">
    <location>
        <begin position="45"/>
        <end position="72"/>
    </location>
</feature>
<organism evidence="10 11">
    <name type="scientific">Pycnococcus provasolii</name>
    <dbReference type="NCBI Taxonomy" id="41880"/>
    <lineage>
        <taxon>Eukaryota</taxon>
        <taxon>Viridiplantae</taxon>
        <taxon>Chlorophyta</taxon>
        <taxon>Pseudoscourfieldiophyceae</taxon>
        <taxon>Pseudoscourfieldiales</taxon>
        <taxon>Pycnococcaceae</taxon>
        <taxon>Pycnococcus</taxon>
    </lineage>
</organism>
<comment type="caution">
    <text evidence="10">The sequence shown here is derived from an EMBL/GenBank/DDBJ whole genome shotgun (WGS) entry which is preliminary data.</text>
</comment>
<keyword evidence="7" id="KW-0067">ATP-binding</keyword>
<feature type="domain" description="Thymidylate kinase-like" evidence="9">
    <location>
        <begin position="77"/>
        <end position="230"/>
    </location>
</feature>
<dbReference type="GO" id="GO:0005634">
    <property type="term" value="C:nucleus"/>
    <property type="evidence" value="ECO:0007669"/>
    <property type="project" value="TreeGrafter"/>
</dbReference>
<evidence type="ECO:0000256" key="1">
    <source>
        <dbReference type="ARBA" id="ARBA00009776"/>
    </source>
</evidence>
<evidence type="ECO:0000256" key="3">
    <source>
        <dbReference type="ARBA" id="ARBA00022679"/>
    </source>
</evidence>
<dbReference type="EMBL" id="BNJQ01000040">
    <property type="protein sequence ID" value="GHP12264.1"/>
    <property type="molecule type" value="Genomic_DNA"/>
</dbReference>
<dbReference type="Pfam" id="PF02223">
    <property type="entry name" value="Thymidylate_kin"/>
    <property type="match status" value="1"/>
</dbReference>
<keyword evidence="6" id="KW-0418">Kinase</keyword>
<proteinExistence type="inferred from homology"/>
<protein>
    <recommendedName>
        <fullName evidence="2">dTMP kinase</fullName>
        <ecNumber evidence="2">2.7.4.9</ecNumber>
    </recommendedName>
</protein>
<dbReference type="PANTHER" id="PTHR10344:SF1">
    <property type="entry name" value="THYMIDYLATE KINASE"/>
    <property type="match status" value="1"/>
</dbReference>
<dbReference type="NCBIfam" id="TIGR00041">
    <property type="entry name" value="DTMP_kinase"/>
    <property type="match status" value="1"/>
</dbReference>
<name>A0A830HYT3_9CHLO</name>
<dbReference type="GO" id="GO:0005829">
    <property type="term" value="C:cytosol"/>
    <property type="evidence" value="ECO:0007669"/>
    <property type="project" value="TreeGrafter"/>
</dbReference>
<feature type="compositionally biased region" description="Low complexity" evidence="8">
    <location>
        <begin position="45"/>
        <end position="67"/>
    </location>
</feature>
<evidence type="ECO:0000256" key="4">
    <source>
        <dbReference type="ARBA" id="ARBA00022727"/>
    </source>
</evidence>
<sequence length="258" mass="27458">MALPTPSSTIRRGAFIVLEGVDRSGKSTQCTRLLAKLLSSASASASASRSDPSSSSSAINVGSSPSPSSAPAPPLAVLWRFPDRTTTIGRLIDSYLKSSVECDDAAIHLLFSANRHEKSRELLALLEQGTTVIADRYAYSGVAFTAAKQVPGLDLAWCKQPDVGLPEPDLTVFLNLDPQEAAKRGGYGEERYENLEMQARVAANFMKLQDNTWTVLDAAMGDVDAVSDAIYATVTPVVEACAAGTAGPIKQLWLPDKK</sequence>
<keyword evidence="4" id="KW-0545">Nucleotide biosynthesis</keyword>
<dbReference type="EC" id="2.7.4.9" evidence="2"/>
<reference evidence="10" key="1">
    <citation type="submission" date="2020-10" db="EMBL/GenBank/DDBJ databases">
        <title>Unveiling of a novel bifunctional photoreceptor, Dualchrome1, isolated from a cosmopolitan green alga.</title>
        <authorList>
            <person name="Suzuki S."/>
            <person name="Kawachi M."/>
        </authorList>
    </citation>
    <scope>NUCLEOTIDE SEQUENCE</scope>
    <source>
        <strain evidence="10">NIES 2893</strain>
    </source>
</reference>
<keyword evidence="3" id="KW-0808">Transferase</keyword>
<dbReference type="GO" id="GO:0004550">
    <property type="term" value="F:nucleoside diphosphate kinase activity"/>
    <property type="evidence" value="ECO:0007669"/>
    <property type="project" value="TreeGrafter"/>
</dbReference>
<dbReference type="Gene3D" id="3.40.50.300">
    <property type="entry name" value="P-loop containing nucleotide triphosphate hydrolases"/>
    <property type="match status" value="1"/>
</dbReference>
<dbReference type="GO" id="GO:0006233">
    <property type="term" value="P:dTDP biosynthetic process"/>
    <property type="evidence" value="ECO:0007669"/>
    <property type="project" value="InterPro"/>
</dbReference>
<dbReference type="PANTHER" id="PTHR10344">
    <property type="entry name" value="THYMIDYLATE KINASE"/>
    <property type="match status" value="1"/>
</dbReference>
<dbReference type="GO" id="GO:0005739">
    <property type="term" value="C:mitochondrion"/>
    <property type="evidence" value="ECO:0007669"/>
    <property type="project" value="TreeGrafter"/>
</dbReference>
<evidence type="ECO:0000256" key="2">
    <source>
        <dbReference type="ARBA" id="ARBA00012980"/>
    </source>
</evidence>
<evidence type="ECO:0000256" key="5">
    <source>
        <dbReference type="ARBA" id="ARBA00022741"/>
    </source>
</evidence>
<keyword evidence="5" id="KW-0547">Nucleotide-binding</keyword>
<keyword evidence="11" id="KW-1185">Reference proteome</keyword>
<evidence type="ECO:0000313" key="11">
    <source>
        <dbReference type="Proteomes" id="UP000660262"/>
    </source>
</evidence>
<dbReference type="Proteomes" id="UP000660262">
    <property type="component" value="Unassembled WGS sequence"/>
</dbReference>
<dbReference type="GO" id="GO:0006235">
    <property type="term" value="P:dTTP biosynthetic process"/>
    <property type="evidence" value="ECO:0007669"/>
    <property type="project" value="TreeGrafter"/>
</dbReference>
<gene>
    <name evidence="10" type="ORF">PPROV_001099200</name>
</gene>
<dbReference type="GO" id="GO:0005524">
    <property type="term" value="F:ATP binding"/>
    <property type="evidence" value="ECO:0007669"/>
    <property type="project" value="UniProtKB-KW"/>
</dbReference>
<dbReference type="SUPFAM" id="SSF52540">
    <property type="entry name" value="P-loop containing nucleoside triphosphate hydrolases"/>
    <property type="match status" value="1"/>
</dbReference>
<dbReference type="AlphaFoldDB" id="A0A830HYT3"/>
<dbReference type="HAMAP" id="MF_00165">
    <property type="entry name" value="Thymidylate_kinase"/>
    <property type="match status" value="1"/>
</dbReference>
<accession>A0A830HYT3</accession>
<dbReference type="GO" id="GO:0004798">
    <property type="term" value="F:dTMP kinase activity"/>
    <property type="evidence" value="ECO:0007669"/>
    <property type="project" value="UniProtKB-EC"/>
</dbReference>
<dbReference type="OrthoDB" id="425602at2759"/>
<evidence type="ECO:0000256" key="8">
    <source>
        <dbReference type="SAM" id="MobiDB-lite"/>
    </source>
</evidence>
<dbReference type="InterPro" id="IPR027417">
    <property type="entry name" value="P-loop_NTPase"/>
</dbReference>